<proteinExistence type="predicted"/>
<reference evidence="2 3" key="1">
    <citation type="journal article" date="2021" name="BMC Genomics">
        <title>Datura genome reveals duplications of psychoactive alkaloid biosynthetic genes and high mutation rate following tissue culture.</title>
        <authorList>
            <person name="Rajewski A."/>
            <person name="Carter-House D."/>
            <person name="Stajich J."/>
            <person name="Litt A."/>
        </authorList>
    </citation>
    <scope>NUCLEOTIDE SEQUENCE [LARGE SCALE GENOMIC DNA]</scope>
    <source>
        <strain evidence="2">AR-01</strain>
    </source>
</reference>
<protein>
    <submittedName>
        <fullName evidence="2">Uncharacterized protein</fullName>
    </submittedName>
</protein>
<feature type="region of interest" description="Disordered" evidence="1">
    <location>
        <begin position="1"/>
        <end position="39"/>
    </location>
</feature>
<gene>
    <name evidence="2" type="ORF">HAX54_042260</name>
</gene>
<keyword evidence="3" id="KW-1185">Reference proteome</keyword>
<feature type="non-terminal residue" evidence="2">
    <location>
        <position position="1"/>
    </location>
</feature>
<dbReference type="EMBL" id="JACEIK010000620">
    <property type="protein sequence ID" value="MCD7459903.1"/>
    <property type="molecule type" value="Genomic_DNA"/>
</dbReference>
<evidence type="ECO:0000256" key="1">
    <source>
        <dbReference type="SAM" id="MobiDB-lite"/>
    </source>
</evidence>
<evidence type="ECO:0000313" key="3">
    <source>
        <dbReference type="Proteomes" id="UP000823775"/>
    </source>
</evidence>
<organism evidence="2 3">
    <name type="scientific">Datura stramonium</name>
    <name type="common">Jimsonweed</name>
    <name type="synonym">Common thornapple</name>
    <dbReference type="NCBI Taxonomy" id="4076"/>
    <lineage>
        <taxon>Eukaryota</taxon>
        <taxon>Viridiplantae</taxon>
        <taxon>Streptophyta</taxon>
        <taxon>Embryophyta</taxon>
        <taxon>Tracheophyta</taxon>
        <taxon>Spermatophyta</taxon>
        <taxon>Magnoliopsida</taxon>
        <taxon>eudicotyledons</taxon>
        <taxon>Gunneridae</taxon>
        <taxon>Pentapetalae</taxon>
        <taxon>asterids</taxon>
        <taxon>lamiids</taxon>
        <taxon>Solanales</taxon>
        <taxon>Solanaceae</taxon>
        <taxon>Solanoideae</taxon>
        <taxon>Datureae</taxon>
        <taxon>Datura</taxon>
    </lineage>
</organism>
<accession>A0ABS8SM99</accession>
<comment type="caution">
    <text evidence="2">The sequence shown here is derived from an EMBL/GenBank/DDBJ whole genome shotgun (WGS) entry which is preliminary data.</text>
</comment>
<name>A0ABS8SM99_DATST</name>
<evidence type="ECO:0000313" key="2">
    <source>
        <dbReference type="EMBL" id="MCD7459903.1"/>
    </source>
</evidence>
<dbReference type="Proteomes" id="UP000823775">
    <property type="component" value="Unassembled WGS sequence"/>
</dbReference>
<sequence length="71" mass="7720">KNNRIAKPGAVEDNEVDGPSRPHGASDLPPISNHRHPCPDPRWSITHSLDGEVNNYQTIDAIADGTVIRSL</sequence>